<comment type="subcellular location">
    <subcellularLocation>
        <location evidence="1">Membrane</location>
    </subcellularLocation>
</comment>
<dbReference type="PANTHER" id="PTHR31234">
    <property type="entry name" value="LATE EMBRYOGENESIS ABUNDANT (LEA) HYDROXYPROLINE-RICH GLYCOPROTEIN FAMILY"/>
    <property type="match status" value="1"/>
</dbReference>
<evidence type="ECO:0000313" key="5">
    <source>
        <dbReference type="Proteomes" id="UP001634007"/>
    </source>
</evidence>
<evidence type="ECO:0008006" key="6">
    <source>
        <dbReference type="Google" id="ProtNLM"/>
    </source>
</evidence>
<name>A0ABD3L2I8_EUCGL</name>
<accession>A0ABD3L2I8</accession>
<evidence type="ECO:0000256" key="2">
    <source>
        <dbReference type="ARBA" id="ARBA00023136"/>
    </source>
</evidence>
<proteinExistence type="predicted"/>
<organism evidence="4 5">
    <name type="scientific">Eucalyptus globulus</name>
    <name type="common">Tasmanian blue gum</name>
    <dbReference type="NCBI Taxonomy" id="34317"/>
    <lineage>
        <taxon>Eukaryota</taxon>
        <taxon>Viridiplantae</taxon>
        <taxon>Streptophyta</taxon>
        <taxon>Embryophyta</taxon>
        <taxon>Tracheophyta</taxon>
        <taxon>Spermatophyta</taxon>
        <taxon>Magnoliopsida</taxon>
        <taxon>eudicotyledons</taxon>
        <taxon>Gunneridae</taxon>
        <taxon>Pentapetalae</taxon>
        <taxon>rosids</taxon>
        <taxon>malvids</taxon>
        <taxon>Myrtales</taxon>
        <taxon>Myrtaceae</taxon>
        <taxon>Myrtoideae</taxon>
        <taxon>Eucalypteae</taxon>
        <taxon>Eucalyptus</taxon>
    </lineage>
</organism>
<gene>
    <name evidence="4" type="ORF">ACJRO7_013946</name>
</gene>
<keyword evidence="3" id="KW-0812">Transmembrane</keyword>
<feature type="transmembrane region" description="Helical" evidence="3">
    <location>
        <begin position="22"/>
        <end position="44"/>
    </location>
</feature>
<dbReference type="AlphaFoldDB" id="A0ABD3L2I8"/>
<evidence type="ECO:0000256" key="1">
    <source>
        <dbReference type="ARBA" id="ARBA00004370"/>
    </source>
</evidence>
<sequence length="212" mass="22749">MSALPGIEQEAQSRRSRWCPNVIQPCLVTAVLSLCLPIIIFLVIPATMSPTFTLDPASSLSSFNVSHSRVAAQWTLVFSIENPSKLIPVKYSHMKATIVLDSAPLAHAEIGSFIQKAASHMNVRAHFHSDMPRANELSIKSLVSGLERGEVRVDVVLTSARRLGLGVCWVPVFGVSVTCNSLIFTAESDGGGLTLTLLVGSSNCVLGLFGYL</sequence>
<keyword evidence="5" id="KW-1185">Reference proteome</keyword>
<evidence type="ECO:0000313" key="4">
    <source>
        <dbReference type="EMBL" id="KAL3744758.1"/>
    </source>
</evidence>
<comment type="caution">
    <text evidence="4">The sequence shown here is derived from an EMBL/GenBank/DDBJ whole genome shotgun (WGS) entry which is preliminary data.</text>
</comment>
<keyword evidence="2 3" id="KW-0472">Membrane</keyword>
<evidence type="ECO:0000256" key="3">
    <source>
        <dbReference type="SAM" id="Phobius"/>
    </source>
</evidence>
<keyword evidence="3" id="KW-1133">Transmembrane helix</keyword>
<dbReference type="InterPro" id="IPR044839">
    <property type="entry name" value="NDR1-like"/>
</dbReference>
<protein>
    <recommendedName>
        <fullName evidence="6">Late embryogenesis abundant protein LEA-2 subgroup domain-containing protein</fullName>
    </recommendedName>
</protein>
<reference evidence="4 5" key="1">
    <citation type="submission" date="2024-11" db="EMBL/GenBank/DDBJ databases">
        <title>Chromosome-level genome assembly of Eucalyptus globulus Labill. provides insights into its genome evolution.</title>
        <authorList>
            <person name="Li X."/>
        </authorList>
    </citation>
    <scope>NUCLEOTIDE SEQUENCE [LARGE SCALE GENOMIC DNA]</scope>
    <source>
        <strain evidence="4">CL2024</strain>
        <tissue evidence="4">Fresh tender leaves</tissue>
    </source>
</reference>
<dbReference type="GO" id="GO:0016020">
    <property type="term" value="C:membrane"/>
    <property type="evidence" value="ECO:0007669"/>
    <property type="project" value="UniProtKB-SubCell"/>
</dbReference>
<dbReference type="PANTHER" id="PTHR31234:SF2">
    <property type="entry name" value="OS05G0199100 PROTEIN"/>
    <property type="match status" value="1"/>
</dbReference>
<dbReference type="Proteomes" id="UP001634007">
    <property type="component" value="Unassembled WGS sequence"/>
</dbReference>
<dbReference type="EMBL" id="JBJKBG010000003">
    <property type="protein sequence ID" value="KAL3744758.1"/>
    <property type="molecule type" value="Genomic_DNA"/>
</dbReference>